<organism evidence="4">
    <name type="scientific">Candida tenuis (strain ATCC 10573 / BCRC 21748 / CBS 615 / JCM 9827 / NBRC 10315 / NRRL Y-1498 / VKM Y-70)</name>
    <name type="common">Yeast</name>
    <name type="synonym">Yamadazyma tenuis</name>
    <dbReference type="NCBI Taxonomy" id="590646"/>
    <lineage>
        <taxon>Eukaryota</taxon>
        <taxon>Fungi</taxon>
        <taxon>Dikarya</taxon>
        <taxon>Ascomycota</taxon>
        <taxon>Saccharomycotina</taxon>
        <taxon>Pichiomycetes</taxon>
        <taxon>Debaryomycetaceae</taxon>
        <taxon>Yamadazyma</taxon>
    </lineage>
</organism>
<dbReference type="PANTHER" id="PTHR15615:SF10">
    <property type="entry name" value="PHO85 CYCLIN-2-RELATED"/>
    <property type="match status" value="1"/>
</dbReference>
<dbReference type="GO" id="GO:0000307">
    <property type="term" value="C:cyclin-dependent protein kinase holoenzyme complex"/>
    <property type="evidence" value="ECO:0007669"/>
    <property type="project" value="UniProtKB-ARBA"/>
</dbReference>
<evidence type="ECO:0000313" key="4">
    <source>
        <dbReference type="Proteomes" id="UP000000707"/>
    </source>
</evidence>
<dbReference type="eggNOG" id="KOG1674">
    <property type="taxonomic scope" value="Eukaryota"/>
</dbReference>
<dbReference type="CDD" id="cd20557">
    <property type="entry name" value="CYCLIN_ScPCL1-like"/>
    <property type="match status" value="1"/>
</dbReference>
<dbReference type="AlphaFoldDB" id="G3B6H8"/>
<dbReference type="InterPro" id="IPR036915">
    <property type="entry name" value="Cyclin-like_sf"/>
</dbReference>
<evidence type="ECO:0000256" key="1">
    <source>
        <dbReference type="SAM" id="MobiDB-lite"/>
    </source>
</evidence>
<dbReference type="STRING" id="590646.G3B6H8"/>
<feature type="region of interest" description="Disordered" evidence="1">
    <location>
        <begin position="196"/>
        <end position="223"/>
    </location>
</feature>
<evidence type="ECO:0000259" key="2">
    <source>
        <dbReference type="Pfam" id="PF00134"/>
    </source>
</evidence>
<dbReference type="InterPro" id="IPR013922">
    <property type="entry name" value="Cyclin_PHO80-like"/>
</dbReference>
<dbReference type="InterPro" id="IPR006671">
    <property type="entry name" value="Cyclin_N"/>
</dbReference>
<reference evidence="3 4" key="1">
    <citation type="journal article" date="2011" name="Proc. Natl. Acad. Sci. U.S.A.">
        <title>Comparative genomics of xylose-fermenting fungi for enhanced biofuel production.</title>
        <authorList>
            <person name="Wohlbach D.J."/>
            <person name="Kuo A."/>
            <person name="Sato T.K."/>
            <person name="Potts K.M."/>
            <person name="Salamov A.A."/>
            <person name="LaButti K.M."/>
            <person name="Sun H."/>
            <person name="Clum A."/>
            <person name="Pangilinan J.L."/>
            <person name="Lindquist E.A."/>
            <person name="Lucas S."/>
            <person name="Lapidus A."/>
            <person name="Jin M."/>
            <person name="Gunawan C."/>
            <person name="Balan V."/>
            <person name="Dale B.E."/>
            <person name="Jeffries T.W."/>
            <person name="Zinkel R."/>
            <person name="Barry K.W."/>
            <person name="Grigoriev I.V."/>
            <person name="Gasch A.P."/>
        </authorList>
    </citation>
    <scope>NUCLEOTIDE SEQUENCE [LARGE SCALE GENOMIC DNA]</scope>
    <source>
        <strain evidence="4">ATCC 10573 / BCRC 21748 / CBS 615 / JCM 9827 / NBRC 10315 / NRRL Y-1498 / VKM Y-70</strain>
    </source>
</reference>
<dbReference type="PANTHER" id="PTHR15615">
    <property type="match status" value="1"/>
</dbReference>
<feature type="domain" description="Cyclin N-terminal" evidence="2">
    <location>
        <begin position="49"/>
        <end position="148"/>
    </location>
</feature>
<dbReference type="GO" id="GO:0005634">
    <property type="term" value="C:nucleus"/>
    <property type="evidence" value="ECO:0007669"/>
    <property type="project" value="TreeGrafter"/>
</dbReference>
<dbReference type="Pfam" id="PF00134">
    <property type="entry name" value="Cyclin_N"/>
    <property type="match status" value="1"/>
</dbReference>
<dbReference type="GO" id="GO:0019901">
    <property type="term" value="F:protein kinase binding"/>
    <property type="evidence" value="ECO:0007669"/>
    <property type="project" value="InterPro"/>
</dbReference>
<accession>G3B6H8</accession>
<dbReference type="Gene3D" id="1.10.472.10">
    <property type="entry name" value="Cyclin-like"/>
    <property type="match status" value="1"/>
</dbReference>
<keyword evidence="4" id="KW-1185">Reference proteome</keyword>
<dbReference type="Proteomes" id="UP000000707">
    <property type="component" value="Unassembled WGS sequence"/>
</dbReference>
<gene>
    <name evidence="3" type="ORF">CANTEDRAFT_114783</name>
</gene>
<dbReference type="OrthoDB" id="10250320at2759"/>
<sequence length="319" mass="36211">MDSVDSKAIELFIKSPIDQDLVQKVIVKTLQIIPCDKNSTVYVDDDKKLPSVSKFLNTLIQALDLNNGILMSTVVYLNRLKSKLPKNCKGLTSTRHRILLSCLILSIKFNNDFSMKNYDWLKLTNKLFNLKDINLMERQLLYLLNWHLLVNEFELFHHFSQLLCPIKDNLMNKYRMKQYLKQQQKLHATSPKILASSPQTGTGPFPAPPITPISASPISSQRSFESHPISSTFSTIRKSSSASIYSSSSAESAFTCDRSRPSPNSSFDSLDNISMESIEPTTQKLRSIPVDVNPLIELTALNEQYQLNKLLESFHHTTL</sequence>
<dbReference type="EMBL" id="GL996524">
    <property type="protein sequence ID" value="EGV63689.1"/>
    <property type="molecule type" value="Genomic_DNA"/>
</dbReference>
<dbReference type="KEGG" id="cten:18247576"/>
<dbReference type="GO" id="GO:0016538">
    <property type="term" value="F:cyclin-dependent protein serine/threonine kinase regulator activity"/>
    <property type="evidence" value="ECO:0007669"/>
    <property type="project" value="TreeGrafter"/>
</dbReference>
<name>G3B6H8_CANTC</name>
<dbReference type="SUPFAM" id="SSF47954">
    <property type="entry name" value="Cyclin-like"/>
    <property type="match status" value="1"/>
</dbReference>
<evidence type="ECO:0000313" key="3">
    <source>
        <dbReference type="EMBL" id="EGV63689.1"/>
    </source>
</evidence>
<protein>
    <recommendedName>
        <fullName evidence="2">Cyclin N-terminal domain-containing protein</fullName>
    </recommendedName>
</protein>
<dbReference type="GeneID" id="18247576"/>
<proteinExistence type="predicted"/>